<dbReference type="SMART" id="SM00356">
    <property type="entry name" value="ZnF_C3H1"/>
    <property type="match status" value="4"/>
</dbReference>
<organism evidence="7 8">
    <name type="scientific">Purpureocillium lilacinum</name>
    <name type="common">Paecilomyces lilacinus</name>
    <dbReference type="NCBI Taxonomy" id="33203"/>
    <lineage>
        <taxon>Eukaryota</taxon>
        <taxon>Fungi</taxon>
        <taxon>Dikarya</taxon>
        <taxon>Ascomycota</taxon>
        <taxon>Pezizomycotina</taxon>
        <taxon>Sordariomycetes</taxon>
        <taxon>Hypocreomycetidae</taxon>
        <taxon>Hypocreales</taxon>
        <taxon>Ophiocordycipitaceae</taxon>
        <taxon>Purpureocillium</taxon>
    </lineage>
</organism>
<evidence type="ECO:0000256" key="1">
    <source>
        <dbReference type="ARBA" id="ARBA00022723"/>
    </source>
</evidence>
<feature type="region of interest" description="Disordered" evidence="5">
    <location>
        <begin position="24"/>
        <end position="135"/>
    </location>
</feature>
<dbReference type="PANTHER" id="PTHR46156:SF1">
    <property type="entry name" value="ZINC FINGER CCCH DOMAIN-CONTAINING PROTEIN 3"/>
    <property type="match status" value="1"/>
</dbReference>
<feature type="compositionally biased region" description="Low complexity" evidence="5">
    <location>
        <begin position="83"/>
        <end position="92"/>
    </location>
</feature>
<dbReference type="PROSITE" id="PS50103">
    <property type="entry name" value="ZF_C3H1"/>
    <property type="match status" value="3"/>
</dbReference>
<dbReference type="PANTHER" id="PTHR46156">
    <property type="entry name" value="CCCH ZINGC FINGER"/>
    <property type="match status" value="1"/>
</dbReference>
<accession>A0A2U3EJP5</accession>
<dbReference type="FunFam" id="4.10.1000.10:FF:000035">
    <property type="entry name" value="CCCH zinc finger protein, variant"/>
    <property type="match status" value="1"/>
</dbReference>
<feature type="compositionally biased region" description="Polar residues" evidence="5">
    <location>
        <begin position="112"/>
        <end position="135"/>
    </location>
</feature>
<dbReference type="AlphaFoldDB" id="A0A2U3EJP5"/>
<name>A0A2U3EJP5_PURLI</name>
<feature type="region of interest" description="Disordered" evidence="5">
    <location>
        <begin position="474"/>
        <end position="497"/>
    </location>
</feature>
<feature type="domain" description="C3H1-type" evidence="6">
    <location>
        <begin position="390"/>
        <end position="416"/>
    </location>
</feature>
<feature type="zinc finger region" description="C3H1-type" evidence="4">
    <location>
        <begin position="390"/>
        <end position="416"/>
    </location>
</feature>
<keyword evidence="2 4" id="KW-0863">Zinc-finger</keyword>
<reference evidence="7 8" key="1">
    <citation type="journal article" date="2016" name="Front. Microbiol.">
        <title>Genome and transcriptome sequences reveal the specific parasitism of the nematophagous Purpureocillium lilacinum 36-1.</title>
        <authorList>
            <person name="Xie J."/>
            <person name="Li S."/>
            <person name="Mo C."/>
            <person name="Xiao X."/>
            <person name="Peng D."/>
            <person name="Wang G."/>
            <person name="Xiao Y."/>
        </authorList>
    </citation>
    <scope>NUCLEOTIDE SEQUENCE [LARGE SCALE GENOMIC DNA]</scope>
    <source>
        <strain evidence="7 8">36-1</strain>
    </source>
</reference>
<keyword evidence="3 4" id="KW-0862">Zinc</keyword>
<dbReference type="Gene3D" id="4.10.1000.10">
    <property type="entry name" value="Zinc finger, CCCH-type"/>
    <property type="match status" value="1"/>
</dbReference>
<dbReference type="SUPFAM" id="SSF90229">
    <property type="entry name" value="CCCH zinc finger"/>
    <property type="match status" value="2"/>
</dbReference>
<feature type="domain" description="C3H1-type" evidence="6">
    <location>
        <begin position="417"/>
        <end position="445"/>
    </location>
</feature>
<feature type="domain" description="C3H1-type" evidence="6">
    <location>
        <begin position="361"/>
        <end position="389"/>
    </location>
</feature>
<proteinExistence type="predicted"/>
<keyword evidence="1 4" id="KW-0479">Metal-binding</keyword>
<dbReference type="InterPro" id="IPR036855">
    <property type="entry name" value="Znf_CCCH_sf"/>
</dbReference>
<feature type="zinc finger region" description="C3H1-type" evidence="4">
    <location>
        <begin position="361"/>
        <end position="389"/>
    </location>
</feature>
<evidence type="ECO:0000256" key="3">
    <source>
        <dbReference type="ARBA" id="ARBA00022833"/>
    </source>
</evidence>
<evidence type="ECO:0000259" key="6">
    <source>
        <dbReference type="PROSITE" id="PS50103"/>
    </source>
</evidence>
<dbReference type="GO" id="GO:0005634">
    <property type="term" value="C:nucleus"/>
    <property type="evidence" value="ECO:0007669"/>
    <property type="project" value="TreeGrafter"/>
</dbReference>
<sequence>MSEEDKELLARIGQLAGTCITSTRLHASPLTPRNTGQINRHKNQQTGSGQAQSMHPAPTRRETYMPGPYRRRSHYSDNQYRHSAAPYAYSRGGYRGGRGRGAPAPHRHRTLHMNNSRPGTEASTPSGSVTPDGSTAWVTRNDRHRQLINANVYEKEAQNRVKAIEETRQRKMRNHRYKEKMQFNDFMLQQVSSSTVSNPSPQDVRNELTIAGLRFRVMDGGKKLARIKGTPRWMTTSNRGADMDKDDSTASIETPKTTTIAGVVFHRTKTGNLVANRVVQDHRYVPVPRAGDWLTVGRRSGGVKKIDVPCRIFSSTGKYYMTSLDRAIPRNHGCYGVYGPRLTDVTGSCPKGPSCRFIHDPHKVAVCKDFLKDGKCANGESCDLSHELTPERVPNCLHYAKGYCAKPDCVFTHSKAAPTAPVCEAFGFCGYCDKGAECGERHVFECPDFSNTGVCKNKGCKLPHRERASVLRGNAAGADQDMDDVSSDGGSVDLDDVDSDDVAEFIEADSDDSDYENPKDFLPI</sequence>
<evidence type="ECO:0000256" key="2">
    <source>
        <dbReference type="ARBA" id="ARBA00022771"/>
    </source>
</evidence>
<dbReference type="GO" id="GO:0008270">
    <property type="term" value="F:zinc ion binding"/>
    <property type="evidence" value="ECO:0007669"/>
    <property type="project" value="UniProtKB-KW"/>
</dbReference>
<dbReference type="EMBL" id="LCWV01000003">
    <property type="protein sequence ID" value="PWI74727.1"/>
    <property type="molecule type" value="Genomic_DNA"/>
</dbReference>
<feature type="zinc finger region" description="C3H1-type" evidence="4">
    <location>
        <begin position="417"/>
        <end position="445"/>
    </location>
</feature>
<evidence type="ECO:0000313" key="8">
    <source>
        <dbReference type="Proteomes" id="UP000245956"/>
    </source>
</evidence>
<evidence type="ECO:0000256" key="4">
    <source>
        <dbReference type="PROSITE-ProRule" id="PRU00723"/>
    </source>
</evidence>
<evidence type="ECO:0000256" key="5">
    <source>
        <dbReference type="SAM" id="MobiDB-lite"/>
    </source>
</evidence>
<dbReference type="InterPro" id="IPR000571">
    <property type="entry name" value="Znf_CCCH"/>
</dbReference>
<evidence type="ECO:0000313" key="7">
    <source>
        <dbReference type="EMBL" id="PWI74727.1"/>
    </source>
</evidence>
<comment type="caution">
    <text evidence="7">The sequence shown here is derived from an EMBL/GenBank/DDBJ whole genome shotgun (WGS) entry which is preliminary data.</text>
</comment>
<feature type="compositionally biased region" description="Polar residues" evidence="5">
    <location>
        <begin position="24"/>
        <end position="53"/>
    </location>
</feature>
<dbReference type="Proteomes" id="UP000245956">
    <property type="component" value="Unassembled WGS sequence"/>
</dbReference>
<gene>
    <name evidence="7" type="ORF">PCL_08041</name>
</gene>
<protein>
    <recommendedName>
        <fullName evidence="6">C3H1-type domain-containing protein</fullName>
    </recommendedName>
</protein>